<proteinExistence type="predicted"/>
<evidence type="ECO:0008006" key="3">
    <source>
        <dbReference type="Google" id="ProtNLM"/>
    </source>
</evidence>
<dbReference type="EMBL" id="JAVRAD010000010">
    <property type="protein sequence ID" value="MDX8331495.1"/>
    <property type="molecule type" value="Genomic_DNA"/>
</dbReference>
<organism evidence="1 2">
    <name type="scientific">Agrobacterium rosae</name>
    <dbReference type="NCBI Taxonomy" id="1972867"/>
    <lineage>
        <taxon>Bacteria</taxon>
        <taxon>Pseudomonadati</taxon>
        <taxon>Pseudomonadota</taxon>
        <taxon>Alphaproteobacteria</taxon>
        <taxon>Hyphomicrobiales</taxon>
        <taxon>Rhizobiaceae</taxon>
        <taxon>Rhizobium/Agrobacterium group</taxon>
        <taxon>Agrobacterium</taxon>
    </lineage>
</organism>
<gene>
    <name evidence="1" type="ORF">RMS29_19910</name>
</gene>
<keyword evidence="2" id="KW-1185">Reference proteome</keyword>
<dbReference type="RefSeq" id="WP_210250243.1">
    <property type="nucleotide sequence ID" value="NZ_CP192764.1"/>
</dbReference>
<comment type="caution">
    <text evidence="1">The sequence shown here is derived from an EMBL/GenBank/DDBJ whole genome shotgun (WGS) entry which is preliminary data.</text>
</comment>
<protein>
    <recommendedName>
        <fullName evidence="3">TonB C-terminal domain-containing protein</fullName>
    </recommendedName>
</protein>
<reference evidence="1" key="1">
    <citation type="journal article" date="2023" name="Phytobiomes J">
        <title>Deciphering the key players within the bacterial microbiota associated with aerial crown gall tumors on rhododendron: Insights into the gallobiome.</title>
        <authorList>
            <person name="Kuzmanovic N."/>
            <person name="Nesme J."/>
            <person name="Wolf J."/>
            <person name="Neumann-Schaal M."/>
            <person name="Petersen J."/>
            <person name="Fernandez-Gnecco G."/>
            <person name="Sproeer C."/>
            <person name="Bunk B."/>
            <person name="Overmann J."/>
            <person name="Sorensen S.J."/>
            <person name="Idczak E."/>
            <person name="Smalla K."/>
        </authorList>
    </citation>
    <scope>NUCLEOTIDE SEQUENCE [LARGE SCALE GENOMIC DNA]</scope>
    <source>
        <strain evidence="1">Rho-14.1</strain>
    </source>
</reference>
<evidence type="ECO:0000313" key="1">
    <source>
        <dbReference type="EMBL" id="MDX8331495.1"/>
    </source>
</evidence>
<sequence>MTVFTTVAAIAAPSAQDQDVISWKRQLASELVPIINKPELKELATGELQMLYVRFRIDGKGKAQSISFTENTKARPESKVAVYHLIEETNFPVPPAAIAGEWLILPLSIQPKVAGENGSD</sequence>
<evidence type="ECO:0000313" key="2">
    <source>
        <dbReference type="Proteomes" id="UP001277561"/>
    </source>
</evidence>
<name>A0ABU4W143_9HYPH</name>
<dbReference type="Proteomes" id="UP001277561">
    <property type="component" value="Unassembled WGS sequence"/>
</dbReference>
<accession>A0ABU4W143</accession>